<accession>W2WKI6</accession>
<sequence>IMAALRSCLALLACTALVTISAQMDGAYSKKEVTEEDMELLQKAQGNSSTYKPDVTARICYLHVDSLEEQVVSGTNYKFHVSACNIKSDNELGACSNLNCDSSKYDIVIYSQPWTNTLEVTSITAAN</sequence>
<proteinExistence type="predicted"/>
<keyword evidence="1" id="KW-0843">Virulence</keyword>
<dbReference type="GO" id="GO:0004869">
    <property type="term" value="F:cysteine-type endopeptidase inhibitor activity"/>
    <property type="evidence" value="ECO:0007669"/>
    <property type="project" value="InterPro"/>
</dbReference>
<dbReference type="Proteomes" id="UP000018958">
    <property type="component" value="Unassembled WGS sequence"/>
</dbReference>
<comment type="caution">
    <text evidence="3">The sequence shown here is derived from an EMBL/GenBank/DDBJ whole genome shotgun (WGS) entry which is preliminary data.</text>
</comment>
<reference evidence="3 4" key="1">
    <citation type="submission" date="2013-11" db="EMBL/GenBank/DDBJ databases">
        <title>The Genome Sequence of Phytophthora parasitica CJ01A1.</title>
        <authorList>
            <consortium name="The Broad Institute Genomics Platform"/>
            <person name="Russ C."/>
            <person name="Tyler B."/>
            <person name="Panabieres F."/>
            <person name="Shan W."/>
            <person name="Tripathy S."/>
            <person name="Grunwald N."/>
            <person name="Machado M."/>
            <person name="Johnson C.S."/>
            <person name="Walker B."/>
            <person name="Young S.K."/>
            <person name="Zeng Q."/>
            <person name="Gargeya S."/>
            <person name="Fitzgerald M."/>
            <person name="Haas B."/>
            <person name="Abouelleil A."/>
            <person name="Allen A.W."/>
            <person name="Alvarado L."/>
            <person name="Arachchi H.M."/>
            <person name="Berlin A.M."/>
            <person name="Chapman S.B."/>
            <person name="Gainer-Dewar J."/>
            <person name="Goldberg J."/>
            <person name="Griggs A."/>
            <person name="Gujja S."/>
            <person name="Hansen M."/>
            <person name="Howarth C."/>
            <person name="Imamovic A."/>
            <person name="Ireland A."/>
            <person name="Larimer J."/>
            <person name="McCowan C."/>
            <person name="Murphy C."/>
            <person name="Pearson M."/>
            <person name="Poon T.W."/>
            <person name="Priest M."/>
            <person name="Roberts A."/>
            <person name="Saif S."/>
            <person name="Shea T."/>
            <person name="Sisk P."/>
            <person name="Sykes S."/>
            <person name="Wortman J."/>
            <person name="Nusbaum C."/>
            <person name="Birren B."/>
        </authorList>
    </citation>
    <scope>NUCLEOTIDE SEQUENCE [LARGE SCALE GENOMIC DNA]</scope>
    <source>
        <strain evidence="3 4">CJ01A1</strain>
    </source>
</reference>
<evidence type="ECO:0000313" key="4">
    <source>
        <dbReference type="Proteomes" id="UP000018958"/>
    </source>
</evidence>
<feature type="chain" id="PRO_5004827615" description="Cystatin domain-containing protein" evidence="2">
    <location>
        <begin position="30"/>
        <end position="127"/>
    </location>
</feature>
<dbReference type="EMBL" id="ANIX01002666">
    <property type="protein sequence ID" value="ETP11011.1"/>
    <property type="molecule type" value="Genomic_DNA"/>
</dbReference>
<organism evidence="3 4">
    <name type="scientific">Phytophthora nicotianae CJ01A1</name>
    <dbReference type="NCBI Taxonomy" id="1317063"/>
    <lineage>
        <taxon>Eukaryota</taxon>
        <taxon>Sar</taxon>
        <taxon>Stramenopiles</taxon>
        <taxon>Oomycota</taxon>
        <taxon>Peronosporomycetes</taxon>
        <taxon>Peronosporales</taxon>
        <taxon>Peronosporaceae</taxon>
        <taxon>Phytophthora</taxon>
    </lineage>
</organism>
<dbReference type="Gene3D" id="3.10.450.10">
    <property type="match status" value="1"/>
</dbReference>
<evidence type="ECO:0000256" key="2">
    <source>
        <dbReference type="SAM" id="SignalP"/>
    </source>
</evidence>
<name>W2WKI6_PHYNI</name>
<evidence type="ECO:0008006" key="5">
    <source>
        <dbReference type="Google" id="ProtNLM"/>
    </source>
</evidence>
<dbReference type="PROSITE" id="PS00287">
    <property type="entry name" value="CYSTATIN"/>
    <property type="match status" value="1"/>
</dbReference>
<evidence type="ECO:0000256" key="1">
    <source>
        <dbReference type="ARBA" id="ARBA00023026"/>
    </source>
</evidence>
<evidence type="ECO:0000313" key="3">
    <source>
        <dbReference type="EMBL" id="ETP11011.1"/>
    </source>
</evidence>
<protein>
    <recommendedName>
        <fullName evidence="5">Cystatin domain-containing protein</fullName>
    </recommendedName>
</protein>
<dbReference type="CDD" id="cd00042">
    <property type="entry name" value="CY"/>
    <property type="match status" value="1"/>
</dbReference>
<feature type="signal peptide" evidence="2">
    <location>
        <begin position="1"/>
        <end position="29"/>
    </location>
</feature>
<dbReference type="InterPro" id="IPR018073">
    <property type="entry name" value="Prot_inh_cystat_CS"/>
</dbReference>
<dbReference type="InterPro" id="IPR046350">
    <property type="entry name" value="Cystatin_sf"/>
</dbReference>
<feature type="non-terminal residue" evidence="3">
    <location>
        <position position="1"/>
    </location>
</feature>
<dbReference type="OrthoDB" id="164262at2759"/>
<dbReference type="SUPFAM" id="SSF54403">
    <property type="entry name" value="Cystatin/monellin"/>
    <property type="match status" value="1"/>
</dbReference>
<dbReference type="AlphaFoldDB" id="W2WKI6"/>
<keyword evidence="2" id="KW-0732">Signal</keyword>
<dbReference type="InterPro" id="IPR000010">
    <property type="entry name" value="Cystatin_dom"/>
</dbReference>
<gene>
    <name evidence="3" type="ORF">F441_13448</name>
</gene>